<dbReference type="SMART" id="SM00388">
    <property type="entry name" value="HisKA"/>
    <property type="match status" value="1"/>
</dbReference>
<reference evidence="14 15" key="1">
    <citation type="journal article" date="2011" name="Stand. Genomic Sci.">
        <title>Complete genome sequence of Rhodospirillum rubrum type strain (S1).</title>
        <authorList>
            <person name="Munk A.C."/>
            <person name="Copeland A."/>
            <person name="Lucas S."/>
            <person name="Lapidus A."/>
            <person name="Del Rio T.G."/>
            <person name="Barry K."/>
            <person name="Detter J.C."/>
            <person name="Hammon N."/>
            <person name="Israni S."/>
            <person name="Pitluck S."/>
            <person name="Brettin T."/>
            <person name="Bruce D."/>
            <person name="Han C."/>
            <person name="Tapia R."/>
            <person name="Gilna P."/>
            <person name="Schmutz J."/>
            <person name="Larimer F."/>
            <person name="Land M."/>
            <person name="Kyrpides N.C."/>
            <person name="Mavromatis K."/>
            <person name="Richardson P."/>
            <person name="Rohde M."/>
            <person name="Goker M."/>
            <person name="Klenk H.P."/>
            <person name="Zhang Y."/>
            <person name="Roberts G.P."/>
            <person name="Reslewic S."/>
            <person name="Schwartz D.C."/>
        </authorList>
    </citation>
    <scope>NUCLEOTIDE SEQUENCE [LARGE SCALE GENOMIC DNA]</scope>
    <source>
        <strain evidence="15">ATCC 11170 / ATH 1.1.1 / DSM 467 / LMG 4362 / NCIMB 8255 / S1</strain>
    </source>
</reference>
<name>Q2RXL3_RHORT</name>
<comment type="subcellular location">
    <subcellularLocation>
        <location evidence="2">Membrane</location>
    </subcellularLocation>
</comment>
<evidence type="ECO:0000256" key="2">
    <source>
        <dbReference type="ARBA" id="ARBA00004370"/>
    </source>
</evidence>
<dbReference type="Gene3D" id="3.30.450.20">
    <property type="entry name" value="PAS domain"/>
    <property type="match status" value="2"/>
</dbReference>
<keyword evidence="7 14" id="KW-0418">Kinase</keyword>
<proteinExistence type="predicted"/>
<keyword evidence="10 12" id="KW-0472">Membrane</keyword>
<dbReference type="PATRIC" id="fig|269796.9.peg.383"/>
<feature type="compositionally biased region" description="Pro residues" evidence="11">
    <location>
        <begin position="14"/>
        <end position="23"/>
    </location>
</feature>
<sequence length="620" mass="66347">MMMVGAGSFQTPGGVPPLPPPPREGATGRSLSAKARAPTVLGLLAAVVLVMLTLGLGANLVFLYRDGVERGEAQVLALRDGAREQAAAAVSRIDLLLSGLTEGLALRPEVERWGDAGIHALLVRQRALLPMVRGIIVTNEAGRLTHDSEAAIPANMDLSDRDYVRALRADPQSGLYIGEPVRGRTSGRWFISMSRRFTDQQGAFKGVVTAVVDPVALGTVFSPFLPGAGGELEVLRDDGRVLLHLPDFERFMGAARGHQSFFRDVLAAAPSGSIRVAGSTEESVYRLEGGEAGLFFTWATVPGSPLLVTVSASYDGLLRSWWQVLPYHLGAIACIILVILALVLKVHRQIRHLNGLIVALSNREAALVAARRSSEEANRAKTLFLANMSHELRTPLNAIIGFSDMLANGIHGALADRQQDYARDINLSALHLLDLINDILDVAKIESGGYLLHERPCNLAAIIRAAERMLGPRVREKGLVMDTVCVDGEAWVMADERAMQQVLLNLLSNAVKFTPEGGRITVSLGLNEGGGMVLVVGDTGPGIPAEHLALVLEPFYQVGEVETRSHEGTGLGLPLAKALVEKHEGALRLDSQPGQGTRVSVTLPAARVLPPQRPPVEAKP</sequence>
<dbReference type="EMBL" id="CP000230">
    <property type="protein sequence ID" value="ABC21132.1"/>
    <property type="molecule type" value="Genomic_DNA"/>
</dbReference>
<gene>
    <name evidence="14" type="ordered locus">Rru_A0327</name>
</gene>
<dbReference type="CDD" id="cd16922">
    <property type="entry name" value="HATPase_EvgS-ArcB-TorS-like"/>
    <property type="match status" value="1"/>
</dbReference>
<dbReference type="PANTHER" id="PTHR43047">
    <property type="entry name" value="TWO-COMPONENT HISTIDINE PROTEIN KINASE"/>
    <property type="match status" value="1"/>
</dbReference>
<dbReference type="InterPro" id="IPR005467">
    <property type="entry name" value="His_kinase_dom"/>
</dbReference>
<accession>Q2RXL3</accession>
<dbReference type="GO" id="GO:0005886">
    <property type="term" value="C:plasma membrane"/>
    <property type="evidence" value="ECO:0007669"/>
    <property type="project" value="TreeGrafter"/>
</dbReference>
<evidence type="ECO:0000256" key="12">
    <source>
        <dbReference type="SAM" id="Phobius"/>
    </source>
</evidence>
<dbReference type="InterPro" id="IPR004358">
    <property type="entry name" value="Sig_transdc_His_kin-like_C"/>
</dbReference>
<evidence type="ECO:0000256" key="8">
    <source>
        <dbReference type="ARBA" id="ARBA00022840"/>
    </source>
</evidence>
<keyword evidence="6" id="KW-0547">Nucleotide-binding</keyword>
<feature type="transmembrane region" description="Helical" evidence="12">
    <location>
        <begin position="40"/>
        <end position="64"/>
    </location>
</feature>
<dbReference type="CDD" id="cd12914">
    <property type="entry name" value="PDC1_DGC_like"/>
    <property type="match status" value="1"/>
</dbReference>
<dbReference type="SUPFAM" id="SSF47384">
    <property type="entry name" value="Homodimeric domain of signal transducing histidine kinase"/>
    <property type="match status" value="1"/>
</dbReference>
<dbReference type="Gene3D" id="3.30.565.10">
    <property type="entry name" value="Histidine kinase-like ATPase, C-terminal domain"/>
    <property type="match status" value="1"/>
</dbReference>
<protein>
    <recommendedName>
        <fullName evidence="3">histidine kinase</fullName>
        <ecNumber evidence="3">2.7.13.3</ecNumber>
    </recommendedName>
</protein>
<dbReference type="InterPro" id="IPR036890">
    <property type="entry name" value="HATPase_C_sf"/>
</dbReference>
<dbReference type="Pfam" id="PF00512">
    <property type="entry name" value="HisKA"/>
    <property type="match status" value="1"/>
</dbReference>
<dbReference type="AlphaFoldDB" id="Q2RXL3"/>
<dbReference type="Gene3D" id="1.10.287.130">
    <property type="match status" value="1"/>
</dbReference>
<feature type="transmembrane region" description="Helical" evidence="12">
    <location>
        <begin position="324"/>
        <end position="344"/>
    </location>
</feature>
<dbReference type="EC" id="2.7.13.3" evidence="3"/>
<keyword evidence="5" id="KW-0808">Transferase</keyword>
<dbReference type="FunFam" id="3.30.565.10:FF:000006">
    <property type="entry name" value="Sensor histidine kinase WalK"/>
    <property type="match status" value="1"/>
</dbReference>
<dbReference type="PROSITE" id="PS50109">
    <property type="entry name" value="HIS_KIN"/>
    <property type="match status" value="1"/>
</dbReference>
<dbReference type="InterPro" id="IPR003594">
    <property type="entry name" value="HATPase_dom"/>
</dbReference>
<feature type="region of interest" description="Disordered" evidence="11">
    <location>
        <begin position="1"/>
        <end position="31"/>
    </location>
</feature>
<dbReference type="CDD" id="cd12915">
    <property type="entry name" value="PDC2_DGC_like"/>
    <property type="match status" value="1"/>
</dbReference>
<dbReference type="eggNOG" id="COG5002">
    <property type="taxonomic scope" value="Bacteria"/>
</dbReference>
<evidence type="ECO:0000313" key="14">
    <source>
        <dbReference type="EMBL" id="ABC21132.1"/>
    </source>
</evidence>
<evidence type="ECO:0000256" key="10">
    <source>
        <dbReference type="ARBA" id="ARBA00023136"/>
    </source>
</evidence>
<feature type="transmembrane region" description="Helical" evidence="12">
    <location>
        <begin position="292"/>
        <end position="312"/>
    </location>
</feature>
<dbReference type="EnsemblBacteria" id="ABC21132">
    <property type="protein sequence ID" value="ABC21132"/>
    <property type="gene ID" value="Rru_A0327"/>
</dbReference>
<feature type="domain" description="Histidine kinase" evidence="13">
    <location>
        <begin position="387"/>
        <end position="607"/>
    </location>
</feature>
<dbReference type="Pfam" id="PF02518">
    <property type="entry name" value="HATPase_c"/>
    <property type="match status" value="1"/>
</dbReference>
<keyword evidence="12" id="KW-1133">Transmembrane helix</keyword>
<evidence type="ECO:0000313" key="15">
    <source>
        <dbReference type="Proteomes" id="UP000001929"/>
    </source>
</evidence>
<evidence type="ECO:0000256" key="11">
    <source>
        <dbReference type="SAM" id="MobiDB-lite"/>
    </source>
</evidence>
<dbReference type="SUPFAM" id="SSF55874">
    <property type="entry name" value="ATPase domain of HSP90 chaperone/DNA topoisomerase II/histidine kinase"/>
    <property type="match status" value="1"/>
</dbReference>
<dbReference type="SMART" id="SM00387">
    <property type="entry name" value="HATPase_c"/>
    <property type="match status" value="1"/>
</dbReference>
<comment type="catalytic activity">
    <reaction evidence="1">
        <text>ATP + protein L-histidine = ADP + protein N-phospho-L-histidine.</text>
        <dbReference type="EC" id="2.7.13.3"/>
    </reaction>
</comment>
<dbReference type="PRINTS" id="PR00344">
    <property type="entry name" value="BCTRLSENSOR"/>
</dbReference>
<dbReference type="InterPro" id="IPR036097">
    <property type="entry name" value="HisK_dim/P_sf"/>
</dbReference>
<evidence type="ECO:0000256" key="7">
    <source>
        <dbReference type="ARBA" id="ARBA00022777"/>
    </source>
</evidence>
<dbReference type="Proteomes" id="UP000001929">
    <property type="component" value="Chromosome"/>
</dbReference>
<dbReference type="PANTHER" id="PTHR43047:SF72">
    <property type="entry name" value="OSMOSENSING HISTIDINE PROTEIN KINASE SLN1"/>
    <property type="match status" value="1"/>
</dbReference>
<dbReference type="FunFam" id="1.10.287.130:FF:000038">
    <property type="entry name" value="Sensory transduction histidine kinase"/>
    <property type="match status" value="1"/>
</dbReference>
<evidence type="ECO:0000256" key="3">
    <source>
        <dbReference type="ARBA" id="ARBA00012438"/>
    </source>
</evidence>
<keyword evidence="4" id="KW-0597">Phosphoprotein</keyword>
<evidence type="ECO:0000259" key="13">
    <source>
        <dbReference type="PROSITE" id="PS50109"/>
    </source>
</evidence>
<keyword evidence="15" id="KW-1185">Reference proteome</keyword>
<dbReference type="STRING" id="269796.Rru_A0327"/>
<dbReference type="GO" id="GO:0009927">
    <property type="term" value="F:histidine phosphotransfer kinase activity"/>
    <property type="evidence" value="ECO:0007669"/>
    <property type="project" value="TreeGrafter"/>
</dbReference>
<keyword evidence="12" id="KW-0812">Transmembrane</keyword>
<evidence type="ECO:0000256" key="9">
    <source>
        <dbReference type="ARBA" id="ARBA00023012"/>
    </source>
</evidence>
<evidence type="ECO:0000256" key="4">
    <source>
        <dbReference type="ARBA" id="ARBA00022553"/>
    </source>
</evidence>
<dbReference type="KEGG" id="rru:Rru_A0327"/>
<dbReference type="PhylomeDB" id="Q2RXL3"/>
<keyword evidence="9" id="KW-0902">Two-component regulatory system</keyword>
<dbReference type="InterPro" id="IPR003661">
    <property type="entry name" value="HisK_dim/P_dom"/>
</dbReference>
<evidence type="ECO:0000256" key="1">
    <source>
        <dbReference type="ARBA" id="ARBA00000085"/>
    </source>
</evidence>
<organism evidence="14 15">
    <name type="scientific">Rhodospirillum rubrum (strain ATCC 11170 / ATH 1.1.1 / DSM 467 / LMG 4362 / NCIMB 8255 / S1)</name>
    <dbReference type="NCBI Taxonomy" id="269796"/>
    <lineage>
        <taxon>Bacteria</taxon>
        <taxon>Pseudomonadati</taxon>
        <taxon>Pseudomonadota</taxon>
        <taxon>Alphaproteobacteria</taxon>
        <taxon>Rhodospirillales</taxon>
        <taxon>Rhodospirillaceae</taxon>
        <taxon>Rhodospirillum</taxon>
    </lineage>
</organism>
<dbReference type="GO" id="GO:0000155">
    <property type="term" value="F:phosphorelay sensor kinase activity"/>
    <property type="evidence" value="ECO:0007669"/>
    <property type="project" value="InterPro"/>
</dbReference>
<keyword evidence="8" id="KW-0067">ATP-binding</keyword>
<evidence type="ECO:0000256" key="5">
    <source>
        <dbReference type="ARBA" id="ARBA00022679"/>
    </source>
</evidence>
<evidence type="ECO:0000256" key="6">
    <source>
        <dbReference type="ARBA" id="ARBA00022741"/>
    </source>
</evidence>
<dbReference type="GO" id="GO:0005524">
    <property type="term" value="F:ATP binding"/>
    <property type="evidence" value="ECO:0007669"/>
    <property type="project" value="UniProtKB-KW"/>
</dbReference>
<dbReference type="CDD" id="cd00082">
    <property type="entry name" value="HisKA"/>
    <property type="match status" value="1"/>
</dbReference>
<dbReference type="HOGENOM" id="CLU_000445_114_21_5"/>